<evidence type="ECO:0000313" key="2">
    <source>
        <dbReference type="EMBL" id="ACS78581.1"/>
    </source>
</evidence>
<dbReference type="NCBIfam" id="TIGR02550">
    <property type="entry name" value="flagell_flgL"/>
    <property type="match status" value="1"/>
</dbReference>
<dbReference type="Proteomes" id="UP000002601">
    <property type="component" value="Chromosome"/>
</dbReference>
<reference evidence="2 3" key="1">
    <citation type="submission" date="2009-06" db="EMBL/GenBank/DDBJ databases">
        <title>Complete sequence of Desulfovibrio salexigens DSM 2638.</title>
        <authorList>
            <consortium name="US DOE Joint Genome Institute"/>
            <person name="Lucas S."/>
            <person name="Copeland A."/>
            <person name="Lapidus A."/>
            <person name="Glavina del Rio T."/>
            <person name="Tice H."/>
            <person name="Bruce D."/>
            <person name="Goodwin L."/>
            <person name="Pitluck S."/>
            <person name="Munk A.C."/>
            <person name="Brettin T."/>
            <person name="Detter J.C."/>
            <person name="Han C."/>
            <person name="Tapia R."/>
            <person name="Larimer F."/>
            <person name="Land M."/>
            <person name="Hauser L."/>
            <person name="Kyrpides N."/>
            <person name="Anderson I."/>
            <person name="Wall J.D."/>
            <person name="Arkin A.P."/>
            <person name="Dehal P."/>
            <person name="Chivian D."/>
            <person name="Giles B."/>
            <person name="Hazen T.C."/>
        </authorList>
    </citation>
    <scope>NUCLEOTIDE SEQUENCE [LARGE SCALE GENOMIC DNA]</scope>
    <source>
        <strain evidence="3">ATCC 14822 / DSM 2638 / NCIMB 8403 / VKM B-1763</strain>
    </source>
</reference>
<dbReference type="Gene3D" id="2.120.10.10">
    <property type="match status" value="1"/>
</dbReference>
<dbReference type="AlphaFoldDB" id="C6BXM3"/>
<gene>
    <name evidence="2" type="ordered locus">Desal_0514</name>
</gene>
<evidence type="ECO:0000313" key="3">
    <source>
        <dbReference type="Proteomes" id="UP000002601"/>
    </source>
</evidence>
<keyword evidence="2" id="KW-0969">Cilium</keyword>
<dbReference type="SUPFAM" id="SSF64518">
    <property type="entry name" value="Phase 1 flagellin"/>
    <property type="match status" value="1"/>
</dbReference>
<dbReference type="CDD" id="cd15482">
    <property type="entry name" value="Sialidase_non-viral"/>
    <property type="match status" value="1"/>
</dbReference>
<dbReference type="InterPro" id="IPR013384">
    <property type="entry name" value="Flagell_FlgL"/>
</dbReference>
<name>C6BXM3_MARSD</name>
<keyword evidence="2" id="KW-0282">Flagellum</keyword>
<keyword evidence="3" id="KW-1185">Reference proteome</keyword>
<organism evidence="2 3">
    <name type="scientific">Maridesulfovibrio salexigens (strain ATCC 14822 / DSM 2638 / NCIMB 8403 / VKM B-1763)</name>
    <name type="common">Desulfovibrio salexigens</name>
    <dbReference type="NCBI Taxonomy" id="526222"/>
    <lineage>
        <taxon>Bacteria</taxon>
        <taxon>Pseudomonadati</taxon>
        <taxon>Thermodesulfobacteriota</taxon>
        <taxon>Desulfovibrionia</taxon>
        <taxon>Desulfovibrionales</taxon>
        <taxon>Desulfovibrionaceae</taxon>
        <taxon>Maridesulfovibrio</taxon>
    </lineage>
</organism>
<dbReference type="InterPro" id="IPR001492">
    <property type="entry name" value="Flagellin"/>
</dbReference>
<dbReference type="HOGENOM" id="CLU_024437_6_0_7"/>
<keyword evidence="2" id="KW-0966">Cell projection</keyword>
<dbReference type="STRING" id="526222.Desal_0514"/>
<sequence length="496" mass="53456">MRISTNQIFNMSLYNLNSSMSRMAEANMRNSAQKRVLVPSDDPAAMGGIINCRSFGLETKQYIKNIKTASSWLSLADGVLQQTSTDIGRIKELAEQAATGTLTAEQRRSIGQNLRGILGNLLNKSNTEFGGKSIFSGHKLDSNAYEETLHATTTDPDLPAGSVVAVKGASESSVDVRFTSGGTVGTDTITYKYSSDGGKTWKNGTLNPGDTELALGPATVELKNGTAVTEHTDKGGTRLIVRPALEYKGDDNDDLNVATYGDTQVNTKADGKFHSDVLVQIDKNGDVNTPPITYSYSLDNGATWVHSNVSADTRLEVPGGSLTLSPGAGTTFSKGDQFVIRPNTADLRLDISQSRSIRVNNVGKEIFGGIYTKPGASNPTPSPDDNNSNLFETLGKLIGYVETNDKKGIGECVAELKKVHEHVEMKAAEIGARMNRAASAEKLAEIRKDNNTALQSRLEDADLGELLNELKQSELIYEAVARSSRMINQMSILNYM</sequence>
<dbReference type="eggNOG" id="COG1344">
    <property type="taxonomic scope" value="Bacteria"/>
</dbReference>
<protein>
    <submittedName>
        <fullName evidence="2">Flagellar hook-associated protein 3</fullName>
    </submittedName>
</protein>
<dbReference type="InterPro" id="IPR001029">
    <property type="entry name" value="Flagellin_N"/>
</dbReference>
<dbReference type="Pfam" id="PF00669">
    <property type="entry name" value="Flagellin_N"/>
    <property type="match status" value="1"/>
</dbReference>
<dbReference type="PANTHER" id="PTHR42792">
    <property type="entry name" value="FLAGELLIN"/>
    <property type="match status" value="1"/>
</dbReference>
<dbReference type="GO" id="GO:0009424">
    <property type="term" value="C:bacterial-type flagellum hook"/>
    <property type="evidence" value="ECO:0007669"/>
    <property type="project" value="InterPro"/>
</dbReference>
<proteinExistence type="predicted"/>
<dbReference type="RefSeq" id="WP_015850400.1">
    <property type="nucleotide sequence ID" value="NC_012881.1"/>
</dbReference>
<feature type="domain" description="Flagellin N-terminal" evidence="1">
    <location>
        <begin position="3"/>
        <end position="138"/>
    </location>
</feature>
<dbReference type="GO" id="GO:0005198">
    <property type="term" value="F:structural molecule activity"/>
    <property type="evidence" value="ECO:0007669"/>
    <property type="project" value="InterPro"/>
</dbReference>
<dbReference type="KEGG" id="dsa:Desal_0514"/>
<dbReference type="OrthoDB" id="9758307at2"/>
<dbReference type="GO" id="GO:0071973">
    <property type="term" value="P:bacterial-type flagellum-dependent cell motility"/>
    <property type="evidence" value="ECO:0007669"/>
    <property type="project" value="InterPro"/>
</dbReference>
<dbReference type="PANTHER" id="PTHR42792:SF1">
    <property type="entry name" value="FLAGELLAR HOOK-ASSOCIATED PROTEIN 3"/>
    <property type="match status" value="1"/>
</dbReference>
<dbReference type="Gene3D" id="1.20.1330.10">
    <property type="entry name" value="f41 fragment of flagellin, N-terminal domain"/>
    <property type="match status" value="1"/>
</dbReference>
<accession>C6BXM3</accession>
<dbReference type="EMBL" id="CP001649">
    <property type="protein sequence ID" value="ACS78581.1"/>
    <property type="molecule type" value="Genomic_DNA"/>
</dbReference>
<evidence type="ECO:0000259" key="1">
    <source>
        <dbReference type="Pfam" id="PF00669"/>
    </source>
</evidence>